<dbReference type="InterPro" id="IPR015424">
    <property type="entry name" value="PyrdxlP-dep_Trfase"/>
</dbReference>
<reference evidence="1" key="1">
    <citation type="submission" date="2023-07" db="EMBL/GenBank/DDBJ databases">
        <authorList>
            <person name="Pelsma A.J. K."/>
        </authorList>
    </citation>
    <scope>NUCLEOTIDE SEQUENCE</scope>
</reference>
<protein>
    <recommendedName>
        <fullName evidence="2">Aminotransferase class I/classII domain-containing protein</fullName>
    </recommendedName>
</protein>
<proteinExistence type="predicted"/>
<dbReference type="SUPFAM" id="SSF53383">
    <property type="entry name" value="PLP-dependent transferases"/>
    <property type="match status" value="1"/>
</dbReference>
<name>A0AA48M3L0_9ZZZZ</name>
<sequence length="132" mass="14561">MNGNIAPVREIADLAEHYGAMTYVDEVHAVGMYGLKASSVPLPSFLLRPARPDAFGLACASKIARHPLERGHLSCMHDHLSRDVACWMHLHRKFLPPSIKFFCRIVPRLMPWPLPGIHPAGGAAKMTYAIAP</sequence>
<evidence type="ECO:0000313" key="1">
    <source>
        <dbReference type="EMBL" id="CAJ0877396.1"/>
    </source>
</evidence>
<dbReference type="InterPro" id="IPR015421">
    <property type="entry name" value="PyrdxlP-dep_Trfase_major"/>
</dbReference>
<dbReference type="AlphaFoldDB" id="A0AA48M3L0"/>
<accession>A0AA48M3L0</accession>
<gene>
    <name evidence="1" type="ORF">AMST5_02875</name>
</gene>
<dbReference type="Gene3D" id="3.40.640.10">
    <property type="entry name" value="Type I PLP-dependent aspartate aminotransferase-like (Major domain)"/>
    <property type="match status" value="1"/>
</dbReference>
<dbReference type="EMBL" id="OY288114">
    <property type="protein sequence ID" value="CAJ0877396.1"/>
    <property type="molecule type" value="Genomic_DNA"/>
</dbReference>
<evidence type="ECO:0008006" key="2">
    <source>
        <dbReference type="Google" id="ProtNLM"/>
    </source>
</evidence>
<organism evidence="1">
    <name type="scientific">freshwater sediment metagenome</name>
    <dbReference type="NCBI Taxonomy" id="556182"/>
    <lineage>
        <taxon>unclassified sequences</taxon>
        <taxon>metagenomes</taxon>
        <taxon>ecological metagenomes</taxon>
    </lineage>
</organism>